<dbReference type="STRING" id="1793963.AXI58_02225"/>
<name>A0A150F6B8_9BACI</name>
<dbReference type="PANTHER" id="PTHR33202">
    <property type="entry name" value="ZINC UPTAKE REGULATION PROTEIN"/>
    <property type="match status" value="1"/>
</dbReference>
<evidence type="ECO:0000256" key="12">
    <source>
        <dbReference type="PIRSR" id="PIRSR602481-2"/>
    </source>
</evidence>
<dbReference type="CDD" id="cd07153">
    <property type="entry name" value="Fur_like"/>
    <property type="match status" value="1"/>
</dbReference>
<keyword evidence="10" id="KW-0464">Manganese</keyword>
<organism evidence="13 14">
    <name type="scientific">Bacillus nakamurai</name>
    <dbReference type="NCBI Taxonomy" id="1793963"/>
    <lineage>
        <taxon>Bacteria</taxon>
        <taxon>Bacillati</taxon>
        <taxon>Bacillota</taxon>
        <taxon>Bacilli</taxon>
        <taxon>Bacillales</taxon>
        <taxon>Bacillaceae</taxon>
        <taxon>Bacillus</taxon>
    </lineage>
</organism>
<keyword evidence="4" id="KW-0678">Repressor</keyword>
<dbReference type="GO" id="GO:0045892">
    <property type="term" value="P:negative regulation of DNA-templated transcription"/>
    <property type="evidence" value="ECO:0007669"/>
    <property type="project" value="TreeGrafter"/>
</dbReference>
<dbReference type="GO" id="GO:0003700">
    <property type="term" value="F:DNA-binding transcription factor activity"/>
    <property type="evidence" value="ECO:0007669"/>
    <property type="project" value="InterPro"/>
</dbReference>
<keyword evidence="3" id="KW-0963">Cytoplasm</keyword>
<evidence type="ECO:0000256" key="4">
    <source>
        <dbReference type="ARBA" id="ARBA00022491"/>
    </source>
</evidence>
<dbReference type="GO" id="GO:0008270">
    <property type="term" value="F:zinc ion binding"/>
    <property type="evidence" value="ECO:0007669"/>
    <property type="project" value="TreeGrafter"/>
</dbReference>
<keyword evidence="8" id="KW-0238">DNA-binding</keyword>
<dbReference type="PANTHER" id="PTHR33202:SF8">
    <property type="entry name" value="PEROXIDE-RESPONSIVE REPRESSOR PERR"/>
    <property type="match status" value="1"/>
</dbReference>
<dbReference type="SUPFAM" id="SSF46785">
    <property type="entry name" value="Winged helix' DNA-binding domain"/>
    <property type="match status" value="1"/>
</dbReference>
<dbReference type="Proteomes" id="UP000075430">
    <property type="component" value="Unassembled WGS sequence"/>
</dbReference>
<evidence type="ECO:0000256" key="7">
    <source>
        <dbReference type="ARBA" id="ARBA00023015"/>
    </source>
</evidence>
<protein>
    <submittedName>
        <fullName evidence="13">Fur family transcriptional regulator</fullName>
    </submittedName>
</protein>
<dbReference type="InterPro" id="IPR036388">
    <property type="entry name" value="WH-like_DNA-bd_sf"/>
</dbReference>
<gene>
    <name evidence="13" type="ORF">AXI58_02225</name>
</gene>
<accession>A0A150F6B8</accession>
<evidence type="ECO:0000256" key="5">
    <source>
        <dbReference type="ARBA" id="ARBA00022723"/>
    </source>
</evidence>
<evidence type="ECO:0000256" key="1">
    <source>
        <dbReference type="ARBA" id="ARBA00004496"/>
    </source>
</evidence>
<comment type="caution">
    <text evidence="13">The sequence shown here is derived from an EMBL/GenBank/DDBJ whole genome shotgun (WGS) entry which is preliminary data.</text>
</comment>
<proteinExistence type="inferred from homology"/>
<keyword evidence="5 11" id="KW-0479">Metal-binding</keyword>
<sequence>MAKLKETALARLKAKGVRITPQRLAIYCYLSKIQHPTAEELYQALKINFPTVSQATVYNTLRYYKKEGLVRELNFGENTRYDSASDDHYHVICKKCGKVADFHYPYLHEVEEFAEKITNYKTHHRLEFYGICDSCRKKNPAED</sequence>
<evidence type="ECO:0000256" key="6">
    <source>
        <dbReference type="ARBA" id="ARBA00022833"/>
    </source>
</evidence>
<dbReference type="RefSeq" id="WP_061522692.1">
    <property type="nucleotide sequence ID" value="NZ_JARLZY010000023.1"/>
</dbReference>
<reference evidence="14" key="1">
    <citation type="submission" date="2016-02" db="EMBL/GenBank/DDBJ databases">
        <authorList>
            <person name="Dunlap C."/>
        </authorList>
    </citation>
    <scope>NUCLEOTIDE SEQUENCE [LARGE SCALE GENOMIC DNA]</scope>
    <source>
        <strain evidence="14">NRRL B-41092</strain>
    </source>
</reference>
<comment type="cofactor">
    <cofactor evidence="12">
        <name>Mn(2+)</name>
        <dbReference type="ChEBI" id="CHEBI:29035"/>
    </cofactor>
    <cofactor evidence="12">
        <name>Fe(2+)</name>
        <dbReference type="ChEBI" id="CHEBI:29033"/>
    </cofactor>
    <text evidence="12">Binds 1 Mn(2+) or Fe(2+) ion per subunit.</text>
</comment>
<keyword evidence="14" id="KW-1185">Reference proteome</keyword>
<dbReference type="EMBL" id="LSBA01000023">
    <property type="protein sequence ID" value="KXZ17227.1"/>
    <property type="molecule type" value="Genomic_DNA"/>
</dbReference>
<keyword evidence="12" id="KW-0408">Iron</keyword>
<comment type="cofactor">
    <cofactor evidence="11">
        <name>Zn(2+)</name>
        <dbReference type="ChEBI" id="CHEBI:29105"/>
    </cofactor>
    <text evidence="11">Binds 1 zinc ion per subunit.</text>
</comment>
<feature type="binding site" evidence="11">
    <location>
        <position position="93"/>
    </location>
    <ligand>
        <name>Zn(2+)</name>
        <dbReference type="ChEBI" id="CHEBI:29105"/>
    </ligand>
</feature>
<feature type="binding site" evidence="12">
    <location>
        <position position="124"/>
    </location>
    <ligand>
        <name>Fe cation</name>
        <dbReference type="ChEBI" id="CHEBI:24875"/>
    </ligand>
</feature>
<comment type="similarity">
    <text evidence="2">Belongs to the Fur family.</text>
</comment>
<feature type="binding site" evidence="11">
    <location>
        <position position="132"/>
    </location>
    <ligand>
        <name>Zn(2+)</name>
        <dbReference type="ChEBI" id="CHEBI:29105"/>
    </ligand>
</feature>
<dbReference type="InterPro" id="IPR036390">
    <property type="entry name" value="WH_DNA-bd_sf"/>
</dbReference>
<keyword evidence="6 11" id="KW-0862">Zinc</keyword>
<dbReference type="InterPro" id="IPR043135">
    <property type="entry name" value="Fur_C"/>
</dbReference>
<dbReference type="Pfam" id="PF01475">
    <property type="entry name" value="FUR"/>
    <property type="match status" value="1"/>
</dbReference>
<dbReference type="GO" id="GO:0000976">
    <property type="term" value="F:transcription cis-regulatory region binding"/>
    <property type="evidence" value="ECO:0007669"/>
    <property type="project" value="TreeGrafter"/>
</dbReference>
<dbReference type="Gene3D" id="3.30.1490.190">
    <property type="match status" value="1"/>
</dbReference>
<evidence type="ECO:0000256" key="2">
    <source>
        <dbReference type="ARBA" id="ARBA00007957"/>
    </source>
</evidence>
<dbReference type="GO" id="GO:0005737">
    <property type="term" value="C:cytoplasm"/>
    <property type="evidence" value="ECO:0007669"/>
    <property type="project" value="UniProtKB-SubCell"/>
</dbReference>
<dbReference type="FunFam" id="3.30.1490.190:FF:000003">
    <property type="entry name" value="Fur family transcriptional regulator"/>
    <property type="match status" value="1"/>
</dbReference>
<evidence type="ECO:0000256" key="11">
    <source>
        <dbReference type="PIRSR" id="PIRSR602481-1"/>
    </source>
</evidence>
<dbReference type="GO" id="GO:1900376">
    <property type="term" value="P:regulation of secondary metabolite biosynthetic process"/>
    <property type="evidence" value="ECO:0007669"/>
    <property type="project" value="TreeGrafter"/>
</dbReference>
<evidence type="ECO:0000256" key="9">
    <source>
        <dbReference type="ARBA" id="ARBA00023163"/>
    </source>
</evidence>
<dbReference type="Gene3D" id="1.10.10.10">
    <property type="entry name" value="Winged helix-like DNA-binding domain superfamily/Winged helix DNA-binding domain"/>
    <property type="match status" value="1"/>
</dbReference>
<evidence type="ECO:0000256" key="3">
    <source>
        <dbReference type="ARBA" id="ARBA00022490"/>
    </source>
</evidence>
<evidence type="ECO:0000313" key="13">
    <source>
        <dbReference type="EMBL" id="KXZ17227.1"/>
    </source>
</evidence>
<keyword evidence="7" id="KW-0805">Transcription regulation</keyword>
<evidence type="ECO:0000256" key="10">
    <source>
        <dbReference type="ARBA" id="ARBA00023211"/>
    </source>
</evidence>
<dbReference type="OrthoDB" id="8659436at2"/>
<dbReference type="AlphaFoldDB" id="A0A150F6B8"/>
<keyword evidence="9" id="KW-0804">Transcription</keyword>
<feature type="binding site" evidence="11">
    <location>
        <position position="135"/>
    </location>
    <ligand>
        <name>Zn(2+)</name>
        <dbReference type="ChEBI" id="CHEBI:29105"/>
    </ligand>
</feature>
<comment type="subcellular location">
    <subcellularLocation>
        <location evidence="1">Cytoplasm</location>
    </subcellularLocation>
</comment>
<evidence type="ECO:0000313" key="14">
    <source>
        <dbReference type="Proteomes" id="UP000075430"/>
    </source>
</evidence>
<evidence type="ECO:0000256" key="8">
    <source>
        <dbReference type="ARBA" id="ARBA00023125"/>
    </source>
</evidence>
<dbReference type="InterPro" id="IPR002481">
    <property type="entry name" value="FUR"/>
</dbReference>
<feature type="binding site" evidence="11">
    <location>
        <position position="96"/>
    </location>
    <ligand>
        <name>Zn(2+)</name>
        <dbReference type="ChEBI" id="CHEBI:29105"/>
    </ligand>
</feature>